<reference evidence="20" key="3">
    <citation type="submission" date="2014-05" db="EMBL/GenBank/DDBJ databases">
        <authorList>
            <person name="Aslett A.Martin."/>
            <person name="De Silva Nishadi"/>
        </authorList>
    </citation>
    <scope>NUCLEOTIDE SEQUENCE</scope>
    <source>
        <strain evidence="20">YM</strain>
    </source>
</reference>
<evidence type="ECO:0000256" key="1">
    <source>
        <dbReference type="ARBA" id="ARBA00001933"/>
    </source>
</evidence>
<keyword evidence="9 18" id="KW-0694">RNA-binding</keyword>
<evidence type="ECO:0000256" key="10">
    <source>
        <dbReference type="ARBA" id="ARBA00022898"/>
    </source>
</evidence>
<keyword evidence="10 18" id="KW-0663">Pyridoxal phosphate</keyword>
<dbReference type="NCBIfam" id="TIGR03531">
    <property type="entry name" value="selenium_SpcS"/>
    <property type="match status" value="1"/>
</dbReference>
<evidence type="ECO:0000256" key="18">
    <source>
        <dbReference type="PIRSR" id="PIRSR017689-50"/>
    </source>
</evidence>
<evidence type="ECO:0000256" key="6">
    <source>
        <dbReference type="ARBA" id="ARBA00021963"/>
    </source>
</evidence>
<feature type="binding site" evidence="17">
    <location>
        <position position="410"/>
    </location>
    <ligand>
        <name>tRNA</name>
        <dbReference type="ChEBI" id="CHEBI:17843"/>
    </ligand>
</feature>
<dbReference type="GO" id="GO:0098621">
    <property type="term" value="F:O-phosphoseryl-tRNA(Sec) selenium transferase activity"/>
    <property type="evidence" value="ECO:0007669"/>
    <property type="project" value="UniProtKB-EC"/>
</dbReference>
<protein>
    <recommendedName>
        <fullName evidence="6">O-phosphoseryl-tRNA(Sec) selenium transferase</fullName>
        <ecNumber evidence="5">2.9.1.2</ecNumber>
    </recommendedName>
    <alternativeName>
        <fullName evidence="13">Selenocysteine synthase</fullName>
    </alternativeName>
    <alternativeName>
        <fullName evidence="14">Selenocysteinyl-tRNA(Sec) synthase</fullName>
    </alternativeName>
    <alternativeName>
        <fullName evidence="15">Sep-tRNA:Sec-tRNA synthase</fullName>
    </alternativeName>
</protein>
<reference evidence="22 23" key="1">
    <citation type="journal article" date="2014" name="BMC Biol.">
        <title>A comprehensive evaluation of rodent malaria parasite genomes and gene expression.</title>
        <authorList>
            <person name="Otto T.D."/>
            <person name="Bohme U."/>
            <person name="Jackson A.P."/>
            <person name="Hunt M."/>
            <person name="Franke-Fayard B."/>
            <person name="Hoeijmakers W.A."/>
            <person name="Religa A.A."/>
            <person name="Robertson L."/>
            <person name="Sanders M."/>
            <person name="Ogun S.A."/>
            <person name="Cunningham D."/>
            <person name="Erhart A."/>
            <person name="Billker O."/>
            <person name="Khan S.M."/>
            <person name="Stunnenberg H.G."/>
            <person name="Langhorne J."/>
            <person name="Holder A.A."/>
            <person name="Waters A.P."/>
            <person name="Newbold C.I."/>
            <person name="Pain A."/>
            <person name="Berriman M."/>
            <person name="Janse C.J."/>
        </authorList>
    </citation>
    <scope>NUCLEOTIDE SEQUENCE [LARGE SCALE GENOMIC DNA]</scope>
    <source>
        <strain evidence="21 22">17X</strain>
        <strain evidence="20 23">YM</strain>
    </source>
</reference>
<evidence type="ECO:0000256" key="12">
    <source>
        <dbReference type="ARBA" id="ARBA00023266"/>
    </source>
</evidence>
<dbReference type="InterPro" id="IPR008829">
    <property type="entry name" value="SepSecS/SepCysS"/>
</dbReference>
<dbReference type="PANTHER" id="PTHR12944">
    <property type="entry name" value="SOLUBLE LIVER ANTIGEN/LIVER PANCREAS ANTIGEN"/>
    <property type="match status" value="1"/>
</dbReference>
<evidence type="ECO:0000313" key="20">
    <source>
        <dbReference type="EMBL" id="CDU16917.1"/>
    </source>
</evidence>
<dbReference type="GO" id="GO:0001717">
    <property type="term" value="P:conversion of seryl-tRNAsec to selenocys-tRNAsec"/>
    <property type="evidence" value="ECO:0007669"/>
    <property type="project" value="InterPro"/>
</dbReference>
<accession>A0A077Y251</accession>
<dbReference type="UniPathway" id="UPA00906">
    <property type="reaction ID" value="UER00898"/>
</dbReference>
<keyword evidence="11" id="KW-0648">Protein biosynthesis</keyword>
<reference evidence="21" key="4">
    <citation type="submission" date="2019-05" db="EMBL/GenBank/DDBJ databases">
        <authorList>
            <consortium name="Pathogen Informatics"/>
        </authorList>
    </citation>
    <scope>NUCLEOTIDE SEQUENCE</scope>
    <source>
        <strain evidence="21">17X</strain>
    </source>
</reference>
<evidence type="ECO:0000256" key="11">
    <source>
        <dbReference type="ARBA" id="ARBA00022917"/>
    </source>
</evidence>
<evidence type="ECO:0000313" key="21">
    <source>
        <dbReference type="EMBL" id="VTZ75208.1"/>
    </source>
</evidence>
<evidence type="ECO:0000256" key="7">
    <source>
        <dbReference type="ARBA" id="ARBA00022555"/>
    </source>
</evidence>
<comment type="cofactor">
    <cofactor evidence="1 18">
        <name>pyridoxal 5'-phosphate</name>
        <dbReference type="ChEBI" id="CHEBI:597326"/>
    </cofactor>
</comment>
<evidence type="ECO:0000256" key="5">
    <source>
        <dbReference type="ARBA" id="ARBA00012464"/>
    </source>
</evidence>
<feature type="binding site" evidence="17">
    <location>
        <position position="106"/>
    </location>
    <ligand>
        <name>substrate</name>
    </ligand>
</feature>
<dbReference type="EMBL" id="LK934634">
    <property type="protein sequence ID" value="CDU16917.1"/>
    <property type="molecule type" value="Genomic_DNA"/>
</dbReference>
<dbReference type="SUPFAM" id="SSF53383">
    <property type="entry name" value="PLP-dependent transferases"/>
    <property type="match status" value="1"/>
</dbReference>
<dbReference type="Gene3D" id="3.40.640.10">
    <property type="entry name" value="Type I PLP-dependent aspartate aminotransferase-like (Major domain)"/>
    <property type="match status" value="1"/>
</dbReference>
<reference evidence="21" key="2">
    <citation type="submission" date="2014-05" db="EMBL/GenBank/DDBJ databases">
        <authorList>
            <person name="Aslett M.A."/>
            <person name="De Silva N."/>
        </authorList>
    </citation>
    <scope>NUCLEOTIDE SEQUENCE</scope>
    <source>
        <strain evidence="21">17X</strain>
    </source>
</reference>
<feature type="binding site" evidence="17">
    <location>
        <position position="83"/>
    </location>
    <ligand>
        <name>pyridoxal 5'-phosphate</name>
        <dbReference type="ChEBI" id="CHEBI:597326"/>
    </ligand>
</feature>
<evidence type="ECO:0000256" key="19">
    <source>
        <dbReference type="SAM" id="MobiDB-lite"/>
    </source>
</evidence>
<dbReference type="KEGG" id="pyo:PY17X_0606400"/>
<evidence type="ECO:0000256" key="4">
    <source>
        <dbReference type="ARBA" id="ARBA00007037"/>
    </source>
</evidence>
<evidence type="ECO:0000256" key="3">
    <source>
        <dbReference type="ARBA" id="ARBA00004822"/>
    </source>
</evidence>
<feature type="compositionally biased region" description="Polar residues" evidence="19">
    <location>
        <begin position="442"/>
        <end position="464"/>
    </location>
</feature>
<keyword evidence="12" id="KW-0711">Selenium</keyword>
<comment type="function">
    <text evidence="2">Converts O-phosphoseryl-tRNA(Sec) to selenocysteinyl-tRNA(Sec) required for selenoprotein biosynthesis.</text>
</comment>
<evidence type="ECO:0000256" key="9">
    <source>
        <dbReference type="ARBA" id="ARBA00022884"/>
    </source>
</evidence>
<dbReference type="GeneID" id="3791172"/>
<dbReference type="VEuPathDB" id="PlasmoDB:PY17X_0606400"/>
<dbReference type="AlphaFoldDB" id="A0A077Y251"/>
<dbReference type="InterPro" id="IPR015421">
    <property type="entry name" value="PyrdxlP-dep_Trfase_major"/>
</dbReference>
<dbReference type="VEuPathDB" id="PlasmoDB:PY05385"/>
<dbReference type="RefSeq" id="XP_022813136.1">
    <property type="nucleotide sequence ID" value="XM_022955343.1"/>
</dbReference>
<feature type="binding site" evidence="17">
    <location>
        <position position="321"/>
    </location>
    <ligand>
        <name>substrate</name>
    </ligand>
</feature>
<dbReference type="GO" id="GO:0001514">
    <property type="term" value="P:selenocysteine incorporation"/>
    <property type="evidence" value="ECO:0007669"/>
    <property type="project" value="TreeGrafter"/>
</dbReference>
<feature type="modified residue" description="N6-(pyridoxal phosphate)lysine" evidence="18">
    <location>
        <position position="292"/>
    </location>
</feature>
<evidence type="ECO:0000256" key="16">
    <source>
        <dbReference type="ARBA" id="ARBA00048808"/>
    </source>
</evidence>
<dbReference type="InterPro" id="IPR019872">
    <property type="entry name" value="Sec-tRNA_Se_transferase"/>
</dbReference>
<comment type="catalytic activity">
    <reaction evidence="16">
        <text>O-phospho-L-seryl-tRNA(Sec) + selenophosphate + H2O = L-selenocysteinyl-tRNA(Sec) + 2 phosphate</text>
        <dbReference type="Rhea" id="RHEA:25041"/>
        <dbReference type="Rhea" id="RHEA-COMP:9743"/>
        <dbReference type="Rhea" id="RHEA-COMP:9947"/>
        <dbReference type="ChEBI" id="CHEBI:15377"/>
        <dbReference type="ChEBI" id="CHEBI:16144"/>
        <dbReference type="ChEBI" id="CHEBI:43474"/>
        <dbReference type="ChEBI" id="CHEBI:78551"/>
        <dbReference type="ChEBI" id="CHEBI:78573"/>
        <dbReference type="EC" id="2.9.1.2"/>
    </reaction>
</comment>
<dbReference type="VEuPathDB" id="PlasmoDB:PYYM_0605500"/>
<feature type="site" description="May act as a substrate filter by repelling compounds with a negatively charged alpha-carboxylate" evidence="18">
    <location>
        <position position="82"/>
    </location>
</feature>
<keyword evidence="7 18" id="KW-0820">tRNA-binding</keyword>
<evidence type="ECO:0000256" key="15">
    <source>
        <dbReference type="ARBA" id="ARBA00032693"/>
    </source>
</evidence>
<evidence type="ECO:0000256" key="13">
    <source>
        <dbReference type="ARBA" id="ARBA00030669"/>
    </source>
</evidence>
<evidence type="ECO:0000313" key="23">
    <source>
        <dbReference type="Proteomes" id="UP000072904"/>
    </source>
</evidence>
<feature type="region of interest" description="Disordered" evidence="19">
    <location>
        <begin position="436"/>
        <end position="479"/>
    </location>
</feature>
<comment type="similarity">
    <text evidence="4">Belongs to the SepSecS family.</text>
</comment>
<evidence type="ECO:0000256" key="8">
    <source>
        <dbReference type="ARBA" id="ARBA00022679"/>
    </source>
</evidence>
<dbReference type="OrthoDB" id="10263545at2759"/>
<dbReference type="InterPro" id="IPR015422">
    <property type="entry name" value="PyrdxlP-dep_Trfase_small"/>
</dbReference>
<evidence type="ECO:0000256" key="17">
    <source>
        <dbReference type="PIRSR" id="PIRSR017689-1"/>
    </source>
</evidence>
<dbReference type="EMBL" id="LM993660">
    <property type="protein sequence ID" value="VTZ75208.1"/>
    <property type="molecule type" value="Genomic_DNA"/>
</dbReference>
<dbReference type="PANTHER" id="PTHR12944:SF2">
    <property type="entry name" value="O-PHOSPHOSERYL-TRNA(SEC) SELENIUM TRANSFERASE"/>
    <property type="match status" value="1"/>
</dbReference>
<feature type="binding site" evidence="17">
    <location>
        <position position="113"/>
    </location>
    <ligand>
        <name>substrate</name>
    </ligand>
</feature>
<dbReference type="OMA" id="MSHANDY"/>
<evidence type="ECO:0000256" key="2">
    <source>
        <dbReference type="ARBA" id="ARBA00002552"/>
    </source>
</evidence>
<dbReference type="VEuPathDB" id="PlasmoDB:Py17XNL_000600620"/>
<dbReference type="Proteomes" id="UP000072874">
    <property type="component" value="Chromosome 6"/>
</dbReference>
<dbReference type="GO" id="GO:0000049">
    <property type="term" value="F:tRNA binding"/>
    <property type="evidence" value="ECO:0007669"/>
    <property type="project" value="UniProtKB-KW"/>
</dbReference>
<sequence length="621" mass="70891">MMHSYKGNEPFGDKPLGNGGNKNKYSLLTNQIMNQKDALIKNLLNHGKMPNEGLNEVTIMSILYQISSQNLCNSEKNIKIGERESRIYSSIVRNKYFGFGHGIGRSGNLEDVQPKSAGNSLLCKMTTNMLKDLIKTFGIKKCEDVYILPYATGMCISTCLLYLKRMRQNSKYVIISRIDHKTCYKCLDFCDLKYIVVDMIFNNDELNTDEKKIENLMKKLKEKICCIITVTSSYAPRNSDNILKISQLCNKYDIPHLINNGFGLQCTYICKEIQKCYDSNGRIDFVVQSCDKNFLLPINGGIIFSSNQKIMTELKKTYPGRTPVNVYLDLFITLLELGKNKIMTLREERVKNFNWINEQVQNICSKYNLKLIKTTKNKISIAINLNNLYNYCGNTNPKIINMLGSFLFYRNVTGHRVICSPILIRHNILKQIEKQETENGHNKQITQSTQSQEPKSNAQPSSPNMGVVSSGGEKNGQENFSVLDEKNGQEKFSDMDEKNGQGNFSVLDEQNIYGDVPNDDVLKMDGELIGINKLIDFKNLKKKYYKLNEKNKIVIGNKIFHDFGSSCSNYPYSYIAFSCVIGIEKEELGKFVTKLDESIAHFINTFKNKNKNENENILEAK</sequence>
<comment type="pathway">
    <text evidence="3">Aminoacyl-tRNA biosynthesis; selenocysteinyl-tRNA(Sec) biosynthesis; selenocysteinyl-tRNA(Sec) from L-seryl-tRNA(Sec) (archaeal/eukaryal route): step 2/2.</text>
</comment>
<gene>
    <name evidence="21" type="ORF">PY17X_0606400</name>
    <name evidence="20" type="ORF">PYYM_0605500</name>
</gene>
<dbReference type="Pfam" id="PF05889">
    <property type="entry name" value="SepSecS"/>
    <property type="match status" value="1"/>
</dbReference>
<dbReference type="InterPro" id="IPR015424">
    <property type="entry name" value="PyrdxlP-dep_Trfase"/>
</dbReference>
<dbReference type="Proteomes" id="UP000072904">
    <property type="component" value="Chromosome 6"/>
</dbReference>
<organism evidence="20 23">
    <name type="scientific">Plasmodium yoelii</name>
    <dbReference type="NCBI Taxonomy" id="5861"/>
    <lineage>
        <taxon>Eukaryota</taxon>
        <taxon>Sar</taxon>
        <taxon>Alveolata</taxon>
        <taxon>Apicomplexa</taxon>
        <taxon>Aconoidasida</taxon>
        <taxon>Haemosporida</taxon>
        <taxon>Plasmodiidae</taxon>
        <taxon>Plasmodium</taxon>
        <taxon>Plasmodium (Vinckeia)</taxon>
    </lineage>
</organism>
<evidence type="ECO:0000256" key="14">
    <source>
        <dbReference type="ARBA" id="ARBA00032048"/>
    </source>
</evidence>
<proteinExistence type="inferred from homology"/>
<dbReference type="Gene3D" id="3.90.1150.10">
    <property type="entry name" value="Aspartate Aminotransferase, domain 1"/>
    <property type="match status" value="1"/>
</dbReference>
<dbReference type="EC" id="2.9.1.2" evidence="5"/>
<keyword evidence="8 20" id="KW-0808">Transferase</keyword>
<feature type="binding site" evidence="17">
    <location>
        <position position="105"/>
    </location>
    <ligand>
        <name>substrate</name>
    </ligand>
</feature>
<evidence type="ECO:0000313" key="22">
    <source>
        <dbReference type="Proteomes" id="UP000072874"/>
    </source>
</evidence>
<dbReference type="PIRSF" id="PIRSF017689">
    <property type="entry name" value="SepSecS"/>
    <property type="match status" value="1"/>
</dbReference>
<name>A0A077Y251_PLAYE</name>